<dbReference type="EMBL" id="JANVFS010000041">
    <property type="protein sequence ID" value="KAJ4467461.1"/>
    <property type="molecule type" value="Genomic_DNA"/>
</dbReference>
<dbReference type="AlphaFoldDB" id="A0A9W8ZWC1"/>
<proteinExistence type="predicted"/>
<reference evidence="3" key="1">
    <citation type="submission" date="2022-08" db="EMBL/GenBank/DDBJ databases">
        <authorList>
            <consortium name="DOE Joint Genome Institute"/>
            <person name="Min B."/>
            <person name="Riley R."/>
            <person name="Sierra-Patev S."/>
            <person name="Naranjo-Ortiz M."/>
            <person name="Looney B."/>
            <person name="Konkel Z."/>
            <person name="Slot J.C."/>
            <person name="Sakamoto Y."/>
            <person name="Steenwyk J.L."/>
            <person name="Rokas A."/>
            <person name="Carro J."/>
            <person name="Camarero S."/>
            <person name="Ferreira P."/>
            <person name="Molpeceres G."/>
            <person name="Ruiz-Duenas F.J."/>
            <person name="Serrano A."/>
            <person name="Henrissat B."/>
            <person name="Drula E."/>
            <person name="Hughes K.W."/>
            <person name="Mata J.L."/>
            <person name="Ishikawa N.K."/>
            <person name="Vargas-Isla R."/>
            <person name="Ushijima S."/>
            <person name="Smith C.A."/>
            <person name="Ahrendt S."/>
            <person name="Andreopoulos W."/>
            <person name="He G."/>
            <person name="Labutti K."/>
            <person name="Lipzen A."/>
            <person name="Ng V."/>
            <person name="Sandor L."/>
            <person name="Barry K."/>
            <person name="Martinez A.T."/>
            <person name="Xiao Y."/>
            <person name="Gibbons J.G."/>
            <person name="Terashima K."/>
            <person name="Hibbett D.S."/>
            <person name="Grigoriev I.V."/>
        </authorList>
    </citation>
    <scope>NUCLEOTIDE SEQUENCE</scope>
    <source>
        <strain evidence="3">Sp2 HRB7682 ss15</strain>
    </source>
</reference>
<feature type="compositionally biased region" description="Low complexity" evidence="1">
    <location>
        <begin position="233"/>
        <end position="243"/>
    </location>
</feature>
<organism evidence="3 4">
    <name type="scientific">Lentinula lateritia</name>
    <dbReference type="NCBI Taxonomy" id="40482"/>
    <lineage>
        <taxon>Eukaryota</taxon>
        <taxon>Fungi</taxon>
        <taxon>Dikarya</taxon>
        <taxon>Basidiomycota</taxon>
        <taxon>Agaricomycotina</taxon>
        <taxon>Agaricomycetes</taxon>
        <taxon>Agaricomycetidae</taxon>
        <taxon>Agaricales</taxon>
        <taxon>Marasmiineae</taxon>
        <taxon>Omphalotaceae</taxon>
        <taxon>Lentinula</taxon>
    </lineage>
</organism>
<feature type="compositionally biased region" description="Low complexity" evidence="1">
    <location>
        <begin position="41"/>
        <end position="70"/>
    </location>
</feature>
<feature type="compositionally biased region" description="Polar residues" evidence="1">
    <location>
        <begin position="1"/>
        <end position="15"/>
    </location>
</feature>
<feature type="region of interest" description="Disordered" evidence="1">
    <location>
        <begin position="1"/>
        <end position="76"/>
    </location>
</feature>
<evidence type="ECO:0000256" key="1">
    <source>
        <dbReference type="SAM" id="MobiDB-lite"/>
    </source>
</evidence>
<feature type="compositionally biased region" description="Acidic residues" evidence="1">
    <location>
        <begin position="29"/>
        <end position="40"/>
    </location>
</feature>
<feature type="transmembrane region" description="Helical" evidence="2">
    <location>
        <begin position="80"/>
        <end position="102"/>
    </location>
</feature>
<name>A0A9W8ZWC1_9AGAR</name>
<dbReference type="Proteomes" id="UP001150238">
    <property type="component" value="Unassembled WGS sequence"/>
</dbReference>
<gene>
    <name evidence="3" type="ORF">C8J55DRAFT_565315</name>
</gene>
<keyword evidence="2" id="KW-1133">Transmembrane helix</keyword>
<evidence type="ECO:0000256" key="2">
    <source>
        <dbReference type="SAM" id="Phobius"/>
    </source>
</evidence>
<comment type="caution">
    <text evidence="3">The sequence shown here is derived from an EMBL/GenBank/DDBJ whole genome shotgun (WGS) entry which is preliminary data.</text>
</comment>
<evidence type="ECO:0000313" key="4">
    <source>
        <dbReference type="Proteomes" id="UP001150238"/>
    </source>
</evidence>
<protein>
    <submittedName>
        <fullName evidence="3">Uncharacterized protein</fullName>
    </submittedName>
</protein>
<reference evidence="3" key="2">
    <citation type="journal article" date="2023" name="Proc. Natl. Acad. Sci. U.S.A.">
        <title>A global phylogenomic analysis of the shiitake genus Lentinula.</title>
        <authorList>
            <person name="Sierra-Patev S."/>
            <person name="Min B."/>
            <person name="Naranjo-Ortiz M."/>
            <person name="Looney B."/>
            <person name="Konkel Z."/>
            <person name="Slot J.C."/>
            <person name="Sakamoto Y."/>
            <person name="Steenwyk J.L."/>
            <person name="Rokas A."/>
            <person name="Carro J."/>
            <person name="Camarero S."/>
            <person name="Ferreira P."/>
            <person name="Molpeceres G."/>
            <person name="Ruiz-Duenas F.J."/>
            <person name="Serrano A."/>
            <person name="Henrissat B."/>
            <person name="Drula E."/>
            <person name="Hughes K.W."/>
            <person name="Mata J.L."/>
            <person name="Ishikawa N.K."/>
            <person name="Vargas-Isla R."/>
            <person name="Ushijima S."/>
            <person name="Smith C.A."/>
            <person name="Donoghue J."/>
            <person name="Ahrendt S."/>
            <person name="Andreopoulos W."/>
            <person name="He G."/>
            <person name="LaButti K."/>
            <person name="Lipzen A."/>
            <person name="Ng V."/>
            <person name="Riley R."/>
            <person name="Sandor L."/>
            <person name="Barry K."/>
            <person name="Martinez A.T."/>
            <person name="Xiao Y."/>
            <person name="Gibbons J.G."/>
            <person name="Terashima K."/>
            <person name="Grigoriev I.V."/>
            <person name="Hibbett D."/>
        </authorList>
    </citation>
    <scope>NUCLEOTIDE SEQUENCE</scope>
    <source>
        <strain evidence="3">Sp2 HRB7682 ss15</strain>
    </source>
</reference>
<feature type="compositionally biased region" description="Basic and acidic residues" evidence="1">
    <location>
        <begin position="331"/>
        <end position="347"/>
    </location>
</feature>
<keyword evidence="2" id="KW-0812">Transmembrane</keyword>
<feature type="compositionally biased region" description="Polar residues" evidence="1">
    <location>
        <begin position="244"/>
        <end position="253"/>
    </location>
</feature>
<evidence type="ECO:0000313" key="3">
    <source>
        <dbReference type="EMBL" id="KAJ4467461.1"/>
    </source>
</evidence>
<feature type="region of interest" description="Disordered" evidence="1">
    <location>
        <begin position="180"/>
        <end position="310"/>
    </location>
</feature>
<sequence>MSPSPSRTVPPSLGQSFFKRQRWQRTRDDDSDDDDDDDDNGSSTSTSHSKSPQSTHSQSSQHGDGHNSSQVTSGTGTNHAGAIAGGVIAGIIVLAILAFFWWRRRSSRNKPNVKIEIDPMSTLNGEAYAWKTTARKAEEQSLIHERSSTVGADLSPRPSQPQFWQVHNVDDVTDNMLDAPTPRSVPGVGNTPVVSNISIGKKPGEKSRNSTSTINLIPVPEKDFRDYRVGNASASSSKTGSQSPYSSNDSTKGTTEKDGYSTVKGSSTLHDSPGPSAWKEKEGLKQTYDIPVSDSRSQRSTRRLSESEANDLALAAREEVTDLRRRVELLKQENAELTRRNSGDSFERLPAYNE</sequence>
<keyword evidence="2" id="KW-0472">Membrane</keyword>
<accession>A0A9W8ZWC1</accession>
<feature type="region of interest" description="Disordered" evidence="1">
    <location>
        <begin position="331"/>
        <end position="354"/>
    </location>
</feature>